<dbReference type="GO" id="GO:0005634">
    <property type="term" value="C:nucleus"/>
    <property type="evidence" value="ECO:0007669"/>
    <property type="project" value="GOC"/>
</dbReference>
<dbReference type="InterPro" id="IPR029021">
    <property type="entry name" value="Prot-tyrosine_phosphatase-like"/>
</dbReference>
<proteinExistence type="predicted"/>
<feature type="region of interest" description="Disordered" evidence="3">
    <location>
        <begin position="80"/>
        <end position="107"/>
    </location>
</feature>
<evidence type="ECO:0000313" key="6">
    <source>
        <dbReference type="EMBL" id="SSD58616.1"/>
    </source>
</evidence>
<dbReference type="InterPro" id="IPR053239">
    <property type="entry name" value="Dual_spec_PTase"/>
</dbReference>
<keyword evidence="2" id="KW-0904">Protein phosphatase</keyword>
<dbReference type="InterPro" id="IPR000340">
    <property type="entry name" value="Dual-sp_phosphatase_cat-dom"/>
</dbReference>
<feature type="compositionally biased region" description="Low complexity" evidence="3">
    <location>
        <begin position="91"/>
        <end position="101"/>
    </location>
</feature>
<evidence type="ECO:0000259" key="5">
    <source>
        <dbReference type="PROSITE" id="PS50056"/>
    </source>
</evidence>
<keyword evidence="7" id="KW-1185">Reference proteome</keyword>
<reference evidence="7" key="1">
    <citation type="submission" date="2018-06" db="EMBL/GenBank/DDBJ databases">
        <authorList>
            <person name="Guldener U."/>
        </authorList>
    </citation>
    <scope>NUCLEOTIDE SEQUENCE [LARGE SCALE GENOMIC DNA]</scope>
    <source>
        <strain evidence="7">UTAD17</strain>
    </source>
</reference>
<gene>
    <name evidence="6" type="ORF">SCODWIG_00377</name>
</gene>
<dbReference type="InterPro" id="IPR000387">
    <property type="entry name" value="Tyr_Pase_dom"/>
</dbReference>
<feature type="compositionally biased region" description="Low complexity" evidence="3">
    <location>
        <begin position="32"/>
        <end position="43"/>
    </location>
</feature>
<dbReference type="InterPro" id="IPR020422">
    <property type="entry name" value="TYR_PHOSPHATASE_DUAL_dom"/>
</dbReference>
<dbReference type="Proteomes" id="UP000262825">
    <property type="component" value="Unassembled WGS sequence"/>
</dbReference>
<dbReference type="VEuPathDB" id="FungiDB:SCODWIG_00377"/>
<organism evidence="6 7">
    <name type="scientific">Saccharomycodes ludwigii</name>
    <dbReference type="NCBI Taxonomy" id="36035"/>
    <lineage>
        <taxon>Eukaryota</taxon>
        <taxon>Fungi</taxon>
        <taxon>Dikarya</taxon>
        <taxon>Ascomycota</taxon>
        <taxon>Saccharomycotina</taxon>
        <taxon>Saccharomycetes</taxon>
        <taxon>Saccharomycodales</taxon>
        <taxon>Saccharomycodaceae</taxon>
        <taxon>Saccharomycodes</taxon>
    </lineage>
</organism>
<dbReference type="PANTHER" id="PTHR47550">
    <property type="entry name" value="DUAL SPECIFICITY PROTEIN PHOSPHATASE PPS1"/>
    <property type="match status" value="1"/>
</dbReference>
<dbReference type="InterPro" id="IPR016130">
    <property type="entry name" value="Tyr_Pase_AS"/>
</dbReference>
<dbReference type="InterPro" id="IPR003595">
    <property type="entry name" value="Tyr_Pase_cat"/>
</dbReference>
<feature type="region of interest" description="Disordered" evidence="3">
    <location>
        <begin position="1"/>
        <end position="48"/>
    </location>
</feature>
<evidence type="ECO:0000259" key="4">
    <source>
        <dbReference type="PROSITE" id="PS50054"/>
    </source>
</evidence>
<dbReference type="PROSITE" id="PS50054">
    <property type="entry name" value="TYR_PHOSPHATASE_DUAL"/>
    <property type="match status" value="1"/>
</dbReference>
<evidence type="ECO:0000313" key="7">
    <source>
        <dbReference type="Proteomes" id="UP000262825"/>
    </source>
</evidence>
<evidence type="ECO:0000256" key="2">
    <source>
        <dbReference type="ARBA" id="ARBA00022912"/>
    </source>
</evidence>
<dbReference type="SUPFAM" id="SSF52799">
    <property type="entry name" value="(Phosphotyrosine protein) phosphatases II"/>
    <property type="match status" value="2"/>
</dbReference>
<protein>
    <submittedName>
        <fullName evidence="6">Uncharacterized protein</fullName>
    </submittedName>
</protein>
<dbReference type="Pfam" id="PF00782">
    <property type="entry name" value="DSPc"/>
    <property type="match status" value="1"/>
</dbReference>
<dbReference type="PANTHER" id="PTHR47550:SF1">
    <property type="entry name" value="DUAL SPECIFICITY PROTEIN PHOSPHATASE PPS1"/>
    <property type="match status" value="1"/>
</dbReference>
<dbReference type="PROSITE" id="PS00383">
    <property type="entry name" value="TYR_PHOSPHATASE_1"/>
    <property type="match status" value="1"/>
</dbReference>
<dbReference type="PROSITE" id="PS50056">
    <property type="entry name" value="TYR_PHOSPHATASE_2"/>
    <property type="match status" value="1"/>
</dbReference>
<dbReference type="SMART" id="SM00404">
    <property type="entry name" value="PTPc_motif"/>
    <property type="match status" value="1"/>
</dbReference>
<dbReference type="InterPro" id="IPR047949">
    <property type="entry name" value="PPS1_DSP"/>
</dbReference>
<feature type="domain" description="Tyrosine specific protein phosphatases" evidence="5">
    <location>
        <begin position="807"/>
        <end position="872"/>
    </location>
</feature>
<feature type="domain" description="Tyrosine-protein phosphatase" evidence="4">
    <location>
        <begin position="710"/>
        <end position="885"/>
    </location>
</feature>
<dbReference type="AlphaFoldDB" id="A0A376B1Q4"/>
<dbReference type="GO" id="GO:0033260">
    <property type="term" value="P:nuclear DNA replication"/>
    <property type="evidence" value="ECO:0007669"/>
    <property type="project" value="InterPro"/>
</dbReference>
<dbReference type="Gene3D" id="3.90.190.10">
    <property type="entry name" value="Protein tyrosine phosphatase superfamily"/>
    <property type="match status" value="2"/>
</dbReference>
<dbReference type="SMART" id="SM00195">
    <property type="entry name" value="DSPc"/>
    <property type="match status" value="1"/>
</dbReference>
<sequence>MVTIQITNNNNSNNKGNDEIGIRKASKRNNEEMNTTTTHTNNSTHKENEDFTMHAFSTIANIKDGISNITTVNTEAYSINNKNSRNDNRSDSNISSSSSSSTPVHFNKKKLDPSIKFDISFSPTTVSSSNNDTILSEGNTIVNTSLLKFAKVTPKELSQKLIDHYKIQLPDCSLMFPWLHSPSFWSSQSLLCNTTSPNTIPQKIPKEFVDNNIMIVRSSPVFDRNFIENSGIFKNSVDPREIFFAYDPIVHDITQITTCEFRKLYPNVGVKEELLLNKLIQLCQEYSILPILSIDDKAQYLYGCRRQSLLLSRNIDLAAIGTENTHSPTVYNEPKMLRRFDLQMGKMLQLTSKCVVYCLNKDDHINSSCNCLLIAQLIDMCCKLTNDRLCETSASAPTIPMEVMILDYDGDDELFNSRVTISKNTLMGTPLMNVASLEKAPQQLVSEFDATSFNNWEKDLFYREKLEVSKMSHASKISEHVWAGNSIDFELYKMKKFNKEDTKQGYYFDAEYSTVVNVGDLDPSKYEENDFKLFYIPAEEIASDWRLFIHCHENCSLPIKELESESNLHKIKHLSFPSSGLIGLGNLNLSSIKSILKICYLIFSSGEKCLIYSSDGYTETSFLIVAYLIYLHDISLDDALLKLHLVLDRPIFLFPSDLQVLLYLQNLLREKSPQKAPQTYFDLDISQEVFSKMFFYNTSTTDFIKLKGPFPSRILPHLYLGSLQHAESPELLKKLNISNIVSVGERLEWVKDYPFSAAHSRKYCGGGGKKNVRETPQTVVIEQDGFRIFYIDNLADNGKDPLLNPLSSILGFIEEVYEAGGKVLVHCMVGVSRSATVCIAETMKRLNVGLLQAYLYVRVRRLNIIIQPNLMFMYELLKWYEMVHGERNIDWHILCRAIAELNENYISNT</sequence>
<dbReference type="GO" id="GO:0008138">
    <property type="term" value="F:protein tyrosine/serine/threonine phosphatase activity"/>
    <property type="evidence" value="ECO:0007669"/>
    <property type="project" value="InterPro"/>
</dbReference>
<accession>A0A376B1Q4</accession>
<evidence type="ECO:0000256" key="3">
    <source>
        <dbReference type="SAM" id="MobiDB-lite"/>
    </source>
</evidence>
<dbReference type="CDD" id="cd14516">
    <property type="entry name" value="DSP_fungal_PPS1"/>
    <property type="match status" value="1"/>
</dbReference>
<dbReference type="EMBL" id="UFAJ01000029">
    <property type="protein sequence ID" value="SSD58616.1"/>
    <property type="molecule type" value="Genomic_DNA"/>
</dbReference>
<keyword evidence="1" id="KW-0378">Hydrolase</keyword>
<name>A0A376B1Q4_9ASCO</name>
<evidence type="ECO:0000256" key="1">
    <source>
        <dbReference type="ARBA" id="ARBA00022801"/>
    </source>
</evidence>